<evidence type="ECO:0000313" key="7">
    <source>
        <dbReference type="EMBL" id="HEB95426.1"/>
    </source>
</evidence>
<dbReference type="PANTHER" id="PTHR38101">
    <property type="entry name" value="UPF0307 PROTEIN YJGA"/>
    <property type="match status" value="1"/>
</dbReference>
<comment type="similarity">
    <text evidence="5">Belongs to the DarP family.</text>
</comment>
<comment type="subcellular location">
    <subcellularLocation>
        <location evidence="5">Cytoplasm</location>
    </subcellularLocation>
    <text evidence="5">Associates with late stage pre-50S ribosomal subunits.</text>
</comment>
<proteinExistence type="inferred from homology"/>
<dbReference type="PANTHER" id="PTHR38101:SF1">
    <property type="entry name" value="UPF0307 PROTEIN YJGA"/>
    <property type="match status" value="1"/>
</dbReference>
<dbReference type="Pfam" id="PF04751">
    <property type="entry name" value="DarP"/>
    <property type="match status" value="1"/>
</dbReference>
<dbReference type="GO" id="GO:1902626">
    <property type="term" value="P:assembly of large subunit precursor of preribosome"/>
    <property type="evidence" value="ECO:0007669"/>
    <property type="project" value="UniProtKB-UniRule"/>
</dbReference>
<evidence type="ECO:0000256" key="2">
    <source>
        <dbReference type="ARBA" id="ARBA00022517"/>
    </source>
</evidence>
<dbReference type="CDD" id="cd16331">
    <property type="entry name" value="YjgA-like"/>
    <property type="match status" value="1"/>
</dbReference>
<keyword evidence="1 5" id="KW-0963">Cytoplasm</keyword>
<dbReference type="GO" id="GO:0019843">
    <property type="term" value="F:rRNA binding"/>
    <property type="evidence" value="ECO:0007669"/>
    <property type="project" value="UniProtKB-UniRule"/>
</dbReference>
<organism evidence="7">
    <name type="scientific">Sedimenticola thiotaurini</name>
    <dbReference type="NCBI Taxonomy" id="1543721"/>
    <lineage>
        <taxon>Bacteria</taxon>
        <taxon>Pseudomonadati</taxon>
        <taxon>Pseudomonadota</taxon>
        <taxon>Gammaproteobacteria</taxon>
        <taxon>Chromatiales</taxon>
        <taxon>Sedimenticolaceae</taxon>
        <taxon>Sedimenticola</taxon>
    </lineage>
</organism>
<keyword evidence="4 5" id="KW-0694">RNA-binding</keyword>
<evidence type="ECO:0000256" key="4">
    <source>
        <dbReference type="ARBA" id="ARBA00022884"/>
    </source>
</evidence>
<dbReference type="AlphaFoldDB" id="A0A831RM39"/>
<keyword evidence="2 5" id="KW-0690">Ribosome biogenesis</keyword>
<protein>
    <recommendedName>
        <fullName evidence="5">Dual-action ribosomal maturation protein DarP</fullName>
    </recommendedName>
    <alternativeName>
        <fullName evidence="5">Large ribosomal subunit assembly factor DarP</fullName>
    </alternativeName>
</protein>
<dbReference type="InterPro" id="IPR006839">
    <property type="entry name" value="DarP"/>
</dbReference>
<dbReference type="GO" id="GO:0005829">
    <property type="term" value="C:cytosol"/>
    <property type="evidence" value="ECO:0007669"/>
    <property type="project" value="TreeGrafter"/>
</dbReference>
<evidence type="ECO:0000256" key="1">
    <source>
        <dbReference type="ARBA" id="ARBA00022490"/>
    </source>
</evidence>
<keyword evidence="3 5" id="KW-0699">rRNA-binding</keyword>
<feature type="region of interest" description="Disordered" evidence="6">
    <location>
        <begin position="1"/>
        <end position="22"/>
    </location>
</feature>
<name>A0A831RM39_9GAMM</name>
<dbReference type="GO" id="GO:0043022">
    <property type="term" value="F:ribosome binding"/>
    <property type="evidence" value="ECO:0007669"/>
    <property type="project" value="UniProtKB-UniRule"/>
</dbReference>
<comment type="caution">
    <text evidence="7">The sequence shown here is derived from an EMBL/GenBank/DDBJ whole genome shotgun (WGS) entry which is preliminary data.</text>
</comment>
<gene>
    <name evidence="5" type="primary">darP</name>
    <name evidence="7" type="ORF">ENI96_03205</name>
</gene>
<sequence>MNHETESFEPEPEGPSKSEVKREMLALQKLGERLVALSPKRWEEFSFGPQMMEALRESRRIKSHNAMRRHYRRLGKLLRNEDAELVRNLFQRMDDEHFQDTRRFHRLEQWRERLLADGDEALQALLEQCPGADRQRLRQMIRDGRREREQERPPVVQRRLFRYLRELEL</sequence>
<dbReference type="HAMAP" id="MF_00765">
    <property type="entry name" value="DarP"/>
    <property type="match status" value="1"/>
</dbReference>
<evidence type="ECO:0000256" key="6">
    <source>
        <dbReference type="SAM" id="MobiDB-lite"/>
    </source>
</evidence>
<comment type="function">
    <text evidence="5">Member of a network of 50S ribosomal subunit biogenesis factors which assembles along the 30S-50S interface, preventing incorrect 23S rRNA structures from forming. Promotes peptidyl transferase center (PTC) maturation.</text>
</comment>
<evidence type="ECO:0000256" key="5">
    <source>
        <dbReference type="HAMAP-Rule" id="MF_00765"/>
    </source>
</evidence>
<dbReference type="EMBL" id="DRKP01000043">
    <property type="protein sequence ID" value="HEB95426.1"/>
    <property type="molecule type" value="Genomic_DNA"/>
</dbReference>
<reference evidence="7" key="1">
    <citation type="journal article" date="2020" name="mSystems">
        <title>Genome- and Community-Level Interaction Insights into Carbon Utilization and Element Cycling Functions of Hydrothermarchaeota in Hydrothermal Sediment.</title>
        <authorList>
            <person name="Zhou Z."/>
            <person name="Liu Y."/>
            <person name="Xu W."/>
            <person name="Pan J."/>
            <person name="Luo Z.H."/>
            <person name="Li M."/>
        </authorList>
    </citation>
    <scope>NUCLEOTIDE SEQUENCE [LARGE SCALE GENOMIC DNA]</scope>
    <source>
        <strain evidence="7">HyVt-443</strain>
    </source>
</reference>
<dbReference type="Proteomes" id="UP000886251">
    <property type="component" value="Unassembled WGS sequence"/>
</dbReference>
<dbReference type="Gene3D" id="1.10.60.30">
    <property type="entry name" value="PSPTO4464-like domains"/>
    <property type="match status" value="2"/>
</dbReference>
<dbReference type="NCBIfam" id="NF003593">
    <property type="entry name" value="PRK05255.1-1"/>
    <property type="match status" value="1"/>
</dbReference>
<dbReference type="InterPro" id="IPR023153">
    <property type="entry name" value="DarP_sf"/>
</dbReference>
<accession>A0A831RM39</accession>
<dbReference type="PIRSF" id="PIRSF016183">
    <property type="entry name" value="UCP016183"/>
    <property type="match status" value="1"/>
</dbReference>
<evidence type="ECO:0000256" key="3">
    <source>
        <dbReference type="ARBA" id="ARBA00022730"/>
    </source>
</evidence>
<dbReference type="SUPFAM" id="SSF158710">
    <property type="entry name" value="PSPTO4464-like"/>
    <property type="match status" value="1"/>
</dbReference>